<feature type="transmembrane region" description="Helical" evidence="1">
    <location>
        <begin position="12"/>
        <end position="33"/>
    </location>
</feature>
<protein>
    <submittedName>
        <fullName evidence="2">Uncharacterized protein</fullName>
    </submittedName>
</protein>
<accession>A0A0E9WP48</accession>
<name>A0A0E9WP48_ANGAN</name>
<dbReference type="AlphaFoldDB" id="A0A0E9WP48"/>
<keyword evidence="1" id="KW-0812">Transmembrane</keyword>
<keyword evidence="1" id="KW-1133">Transmembrane helix</keyword>
<dbReference type="EMBL" id="GBXM01017257">
    <property type="protein sequence ID" value="JAH91320.1"/>
    <property type="molecule type" value="Transcribed_RNA"/>
</dbReference>
<reference evidence="2" key="2">
    <citation type="journal article" date="2015" name="Fish Shellfish Immunol.">
        <title>Early steps in the European eel (Anguilla anguilla)-Vibrio vulnificus interaction in the gills: Role of the RtxA13 toxin.</title>
        <authorList>
            <person name="Callol A."/>
            <person name="Pajuelo D."/>
            <person name="Ebbesson L."/>
            <person name="Teles M."/>
            <person name="MacKenzie S."/>
            <person name="Amaro C."/>
        </authorList>
    </citation>
    <scope>NUCLEOTIDE SEQUENCE</scope>
</reference>
<organism evidence="2">
    <name type="scientific">Anguilla anguilla</name>
    <name type="common">European freshwater eel</name>
    <name type="synonym">Muraena anguilla</name>
    <dbReference type="NCBI Taxonomy" id="7936"/>
    <lineage>
        <taxon>Eukaryota</taxon>
        <taxon>Metazoa</taxon>
        <taxon>Chordata</taxon>
        <taxon>Craniata</taxon>
        <taxon>Vertebrata</taxon>
        <taxon>Euteleostomi</taxon>
        <taxon>Actinopterygii</taxon>
        <taxon>Neopterygii</taxon>
        <taxon>Teleostei</taxon>
        <taxon>Anguilliformes</taxon>
        <taxon>Anguillidae</taxon>
        <taxon>Anguilla</taxon>
    </lineage>
</organism>
<evidence type="ECO:0000256" key="1">
    <source>
        <dbReference type="SAM" id="Phobius"/>
    </source>
</evidence>
<keyword evidence="1" id="KW-0472">Membrane</keyword>
<sequence>MLRFYSILHQFVSLGNFSCFSLHLFILLFFFLLPESLFNSHVILPLHFHTLPFPIFLPLHVG</sequence>
<evidence type="ECO:0000313" key="2">
    <source>
        <dbReference type="EMBL" id="JAH91320.1"/>
    </source>
</evidence>
<reference evidence="2" key="1">
    <citation type="submission" date="2014-11" db="EMBL/GenBank/DDBJ databases">
        <authorList>
            <person name="Amaro Gonzalez C."/>
        </authorList>
    </citation>
    <scope>NUCLEOTIDE SEQUENCE</scope>
</reference>
<proteinExistence type="predicted"/>